<dbReference type="PANTHER" id="PTHR42103">
    <property type="entry name" value="ALPHA/BETA-HYDROLASES SUPERFAMILY PROTEIN"/>
    <property type="match status" value="1"/>
</dbReference>
<name>U1GCR6_ENDPU</name>
<keyword evidence="3" id="KW-1185">Reference proteome</keyword>
<evidence type="ECO:0000313" key="2">
    <source>
        <dbReference type="EMBL" id="ERF69848.1"/>
    </source>
</evidence>
<evidence type="ECO:0000313" key="3">
    <source>
        <dbReference type="Proteomes" id="UP000019373"/>
    </source>
</evidence>
<dbReference type="GeneID" id="19243899"/>
<dbReference type="eggNOG" id="ENOG502RXN2">
    <property type="taxonomic scope" value="Eukaryota"/>
</dbReference>
<protein>
    <recommendedName>
        <fullName evidence="4">AB hydrolase-1 domain-containing protein</fullName>
    </recommendedName>
</protein>
<dbReference type="OrthoDB" id="10260961at2759"/>
<dbReference type="AlphaFoldDB" id="U1GCR6"/>
<sequence length="412" mass="46259">MSLPSPTFIFTIPSVHDDTILNCRLYVPRKNLVLHDIQPPRAAIIAHPYAPLGGCYDDPIVESVGFVLWRAGYLIGTFNFRGASGVAGHTSWSAKPELGDFVSMYGFMINYLNCLILGRGRYQRNTNQQLSSIPSAIEGEELPIKPHLSPRLLLAGYSYGSIITSHLPDVEYVAKLFKNAVSGSAESEIQLRASNLSSQTLKDLETRQKHNRAKTSRRTPTTQANPGSLQSSSSVLVGGFESEAAEERIDRESRRSLDLRKSLDRVREKIHVRPHRVPDSSDTSDEDTRVNCNLDVIVPEICYLLISPVLPPVARFATFFSSLSFIRRQPGEHISNHDVSNLLVRYPSLTVYGNKDFFTSAKKLRRWTQDLSDKPGSAFEYREVEGAGHFWREKGVLEQMLNHIMDWESSLP</sequence>
<evidence type="ECO:0008006" key="4">
    <source>
        <dbReference type="Google" id="ProtNLM"/>
    </source>
</evidence>
<proteinExistence type="predicted"/>
<dbReference type="Gene3D" id="3.40.50.1820">
    <property type="entry name" value="alpha/beta hydrolase"/>
    <property type="match status" value="1"/>
</dbReference>
<reference evidence="3" key="1">
    <citation type="journal article" date="2014" name="BMC Genomics">
        <title>Genome characteristics reveal the impact of lichenization on lichen-forming fungus Endocarpon pusillum Hedwig (Verrucariales, Ascomycota).</title>
        <authorList>
            <person name="Wang Y.-Y."/>
            <person name="Liu B."/>
            <person name="Zhang X.-Y."/>
            <person name="Zhou Q.-M."/>
            <person name="Zhang T."/>
            <person name="Li H."/>
            <person name="Yu Y.-F."/>
            <person name="Zhang X.-L."/>
            <person name="Hao X.-Y."/>
            <person name="Wang M."/>
            <person name="Wang L."/>
            <person name="Wei J.-C."/>
        </authorList>
    </citation>
    <scope>NUCLEOTIDE SEQUENCE [LARGE SCALE GENOMIC DNA]</scope>
    <source>
        <strain evidence="3">Z07020 / HMAS-L-300199</strain>
    </source>
</reference>
<dbReference type="SUPFAM" id="SSF53474">
    <property type="entry name" value="alpha/beta-Hydrolases"/>
    <property type="match status" value="1"/>
</dbReference>
<dbReference type="Proteomes" id="UP000019373">
    <property type="component" value="Unassembled WGS sequence"/>
</dbReference>
<organism evidence="2 3">
    <name type="scientific">Endocarpon pusillum (strain Z07020 / HMAS-L-300199)</name>
    <name type="common">Lichen-forming fungus</name>
    <dbReference type="NCBI Taxonomy" id="1263415"/>
    <lineage>
        <taxon>Eukaryota</taxon>
        <taxon>Fungi</taxon>
        <taxon>Dikarya</taxon>
        <taxon>Ascomycota</taxon>
        <taxon>Pezizomycotina</taxon>
        <taxon>Eurotiomycetes</taxon>
        <taxon>Chaetothyriomycetidae</taxon>
        <taxon>Verrucariales</taxon>
        <taxon>Verrucariaceae</taxon>
        <taxon>Endocarpon</taxon>
    </lineage>
</organism>
<dbReference type="OMA" id="PRPAYLM"/>
<dbReference type="EMBL" id="KE721376">
    <property type="protein sequence ID" value="ERF69848.1"/>
    <property type="molecule type" value="Genomic_DNA"/>
</dbReference>
<feature type="region of interest" description="Disordered" evidence="1">
    <location>
        <begin position="200"/>
        <end position="234"/>
    </location>
</feature>
<evidence type="ECO:0000256" key="1">
    <source>
        <dbReference type="SAM" id="MobiDB-lite"/>
    </source>
</evidence>
<dbReference type="HOGENOM" id="CLU_035149_0_1_1"/>
<dbReference type="InterPro" id="IPR029058">
    <property type="entry name" value="AB_hydrolase_fold"/>
</dbReference>
<dbReference type="RefSeq" id="XP_007804513.1">
    <property type="nucleotide sequence ID" value="XM_007806322.1"/>
</dbReference>
<dbReference type="PANTHER" id="PTHR42103:SF2">
    <property type="entry name" value="AB HYDROLASE-1 DOMAIN-CONTAINING PROTEIN"/>
    <property type="match status" value="1"/>
</dbReference>
<gene>
    <name evidence="2" type="ORF">EPUS_09064</name>
</gene>
<accession>U1GCR6</accession>